<reference evidence="5" key="3">
    <citation type="submission" date="2020-02" db="EMBL/GenBank/DDBJ databases">
        <authorList>
            <person name="Littmann E."/>
            <person name="Sorbara M."/>
        </authorList>
    </citation>
    <scope>NUCLEOTIDE SEQUENCE</scope>
    <source>
        <strain evidence="7">MSK.11.9</strain>
        <strain evidence="6">MSK.15.32</strain>
        <strain evidence="5">MSK.22.53</strain>
    </source>
</reference>
<gene>
    <name evidence="5" type="ORF">G4958_14030</name>
    <name evidence="7" type="ORF">G4981_13405</name>
    <name evidence="6" type="ORF">G4993_16625</name>
    <name evidence="1" type="ORF">LIQ10_06040</name>
    <name evidence="4" type="ORF">O4N78_14995</name>
    <name evidence="3" type="ORF">PNU63_15775</name>
    <name evidence="2" type="ORF">PNW85_11765</name>
    <name evidence="8" type="ORF">RGLFYP36_02524</name>
</gene>
<dbReference type="AlphaFoldDB" id="A0A6N3GQG9"/>
<dbReference type="EMBL" id="JAAIRM010000030">
    <property type="protein sequence ID" value="NSI20448.1"/>
    <property type="molecule type" value="Genomic_DNA"/>
</dbReference>
<dbReference type="Proteomes" id="UP001212160">
    <property type="component" value="Unassembled WGS sequence"/>
</dbReference>
<evidence type="ECO:0000313" key="7">
    <source>
        <dbReference type="EMBL" id="NSI66254.1"/>
    </source>
</evidence>
<dbReference type="Proteomes" id="UP001149331">
    <property type="component" value="Unassembled WGS sequence"/>
</dbReference>
<dbReference type="Proteomes" id="UP001211731">
    <property type="component" value="Unassembled WGS sequence"/>
</dbReference>
<dbReference type="EMBL" id="JAPZEG010000024">
    <property type="protein sequence ID" value="MDE1204848.1"/>
    <property type="molecule type" value="Genomic_DNA"/>
</dbReference>
<sequence length="65" mass="7336">MEQSVEFLIKSHYAQLRTSEKKDAERVLYGYQLKPQDTMESVPGKVVSGTIAMMEEMLKSIAVAI</sequence>
<evidence type="ECO:0000313" key="2">
    <source>
        <dbReference type="EMBL" id="MDB8687338.1"/>
    </source>
</evidence>
<reference evidence="1" key="4">
    <citation type="submission" date="2021-10" db="EMBL/GenBank/DDBJ databases">
        <title>Collection of gut derived symbiotic bacterial strains cultured from healthy donors.</title>
        <authorList>
            <person name="Lin H."/>
            <person name="Littmann E."/>
            <person name="Claire K."/>
            <person name="Pamer E."/>
        </authorList>
    </citation>
    <scope>NUCLEOTIDE SEQUENCE</scope>
    <source>
        <strain evidence="1">MSK.23.4</strain>
    </source>
</reference>
<name>A0A6N3GQG9_MEDGN</name>
<dbReference type="Proteomes" id="UP001296580">
    <property type="component" value="Unassembled WGS sequence"/>
</dbReference>
<protein>
    <submittedName>
        <fullName evidence="8">Uncharacterized protein</fullName>
    </submittedName>
</protein>
<reference evidence="4" key="5">
    <citation type="submission" date="2022-12" db="EMBL/GenBank/DDBJ databases">
        <title>Genome of R. gnavus strain RSHDN_120.</title>
        <authorList>
            <person name="Abdugheni R."/>
        </authorList>
    </citation>
    <scope>NUCLEOTIDE SEQUENCE</scope>
    <source>
        <strain evidence="4">RSHDN_120</strain>
    </source>
</reference>
<reference evidence="8" key="1">
    <citation type="submission" date="2019-11" db="EMBL/GenBank/DDBJ databases">
        <authorList>
            <person name="Feng L."/>
        </authorList>
    </citation>
    <scope>NUCLEOTIDE SEQUENCE</scope>
    <source>
        <strain evidence="8">RgnavusLFYP36</strain>
    </source>
</reference>
<dbReference type="Proteomes" id="UP001296581">
    <property type="component" value="Unassembled WGS sequence"/>
</dbReference>
<dbReference type="EMBL" id="JAQMLA010000034">
    <property type="protein sequence ID" value="MDB8687338.1"/>
    <property type="molecule type" value="Genomic_DNA"/>
</dbReference>
<dbReference type="EMBL" id="JAAIRV010000055">
    <property type="protein sequence ID" value="NSI59991.1"/>
    <property type="molecule type" value="Genomic_DNA"/>
</dbReference>
<proteinExistence type="predicted"/>
<dbReference type="EMBL" id="JAJBNC010000007">
    <property type="protein sequence ID" value="MCB5493306.1"/>
    <property type="molecule type" value="Genomic_DNA"/>
</dbReference>
<evidence type="ECO:0000313" key="3">
    <source>
        <dbReference type="EMBL" id="MDB8740211.1"/>
    </source>
</evidence>
<evidence type="ECO:0000313" key="5">
    <source>
        <dbReference type="EMBL" id="NSI20448.1"/>
    </source>
</evidence>
<reference evidence="2" key="6">
    <citation type="submission" date="2023-01" db="EMBL/GenBank/DDBJ databases">
        <title>Human gut microbiome strain richness.</title>
        <authorList>
            <person name="Chen-Liaw A."/>
        </authorList>
    </citation>
    <scope>NUCLEOTIDE SEQUENCE</scope>
    <source>
        <strain evidence="3">1001217st1_A9_1001217B_191108</strain>
        <strain evidence="2">RTP21484st1_H11_RTP21484_190118</strain>
    </source>
</reference>
<dbReference type="EMBL" id="JAAIRY010000029">
    <property type="protein sequence ID" value="NSI66254.1"/>
    <property type="molecule type" value="Genomic_DNA"/>
</dbReference>
<reference evidence="5" key="2">
    <citation type="journal article" date="2020" name="Cell Host Microbe">
        <title>Functional and Genomic Variation between Human-Derived Isolates of Lachnospiraceae Reveals Inter- and Intra-Species Diversity.</title>
        <authorList>
            <person name="Sorbara M.T."/>
            <person name="Littmann E.R."/>
            <person name="Fontana E."/>
            <person name="Moody T.U."/>
            <person name="Kohout C.E."/>
            <person name="Gjonbalaj M."/>
            <person name="Eaton V."/>
            <person name="Seok R."/>
            <person name="Leiner I.M."/>
            <person name="Pamer E.G."/>
        </authorList>
    </citation>
    <scope>NUCLEOTIDE SEQUENCE</scope>
    <source>
        <strain evidence="7">MSK.11.9</strain>
        <strain evidence="6">MSK.15.32</strain>
        <strain evidence="5">MSK.22.53</strain>
    </source>
</reference>
<evidence type="ECO:0000313" key="4">
    <source>
        <dbReference type="EMBL" id="MDE1204848.1"/>
    </source>
</evidence>
<dbReference type="EMBL" id="JAQMLR010000023">
    <property type="protein sequence ID" value="MDB8740211.1"/>
    <property type="molecule type" value="Genomic_DNA"/>
</dbReference>
<accession>A0A6N3GQG9</accession>
<dbReference type="EMBL" id="CACRUU010000101">
    <property type="protein sequence ID" value="VYU66131.1"/>
    <property type="molecule type" value="Genomic_DNA"/>
</dbReference>
<evidence type="ECO:0000313" key="6">
    <source>
        <dbReference type="EMBL" id="NSI59991.1"/>
    </source>
</evidence>
<dbReference type="RefSeq" id="WP_009245079.1">
    <property type="nucleotide sequence ID" value="NZ_AP031446.1"/>
</dbReference>
<evidence type="ECO:0000313" key="1">
    <source>
        <dbReference type="EMBL" id="MCB5493306.1"/>
    </source>
</evidence>
<evidence type="ECO:0000313" key="8">
    <source>
        <dbReference type="EMBL" id="VYU66131.1"/>
    </source>
</evidence>
<dbReference type="Proteomes" id="UP001297422">
    <property type="component" value="Unassembled WGS sequence"/>
</dbReference>
<organism evidence="8">
    <name type="scientific">Mediterraneibacter gnavus</name>
    <name type="common">Ruminococcus gnavus</name>
    <dbReference type="NCBI Taxonomy" id="33038"/>
    <lineage>
        <taxon>Bacteria</taxon>
        <taxon>Bacillati</taxon>
        <taxon>Bacillota</taxon>
        <taxon>Clostridia</taxon>
        <taxon>Lachnospirales</taxon>
        <taxon>Lachnospiraceae</taxon>
        <taxon>Mediterraneibacter</taxon>
    </lineage>
</organism>
<dbReference type="Proteomes" id="UP001296643">
    <property type="component" value="Unassembled WGS sequence"/>
</dbReference>